<keyword evidence="3" id="KW-0949">S-adenosyl-L-methionine</keyword>
<dbReference type="RefSeq" id="YP_010654999.1">
    <property type="nucleotide sequence ID" value="NC_070818.1"/>
</dbReference>
<gene>
    <name evidence="4" type="primary">58</name>
    <name evidence="4" type="ORF">SEA_MCKLOVIN_58</name>
</gene>
<evidence type="ECO:0000313" key="5">
    <source>
        <dbReference type="Proteomes" id="UP000325891"/>
    </source>
</evidence>
<dbReference type="GO" id="GO:0008168">
    <property type="term" value="F:methyltransferase activity"/>
    <property type="evidence" value="ECO:0007669"/>
    <property type="project" value="UniProtKB-KW"/>
</dbReference>
<protein>
    <submittedName>
        <fullName evidence="4">DNA methylase</fullName>
    </submittedName>
</protein>
<proteinExistence type="predicted"/>
<dbReference type="PANTHER" id="PTHR12829">
    <property type="entry name" value="N6-ADENOSINE-METHYLTRANSFERASE"/>
    <property type="match status" value="1"/>
</dbReference>
<dbReference type="InterPro" id="IPR007757">
    <property type="entry name" value="MT-A70-like"/>
</dbReference>
<dbReference type="GeneID" id="77930852"/>
<dbReference type="Proteomes" id="UP000325891">
    <property type="component" value="Segment"/>
</dbReference>
<dbReference type="SUPFAM" id="SSF53335">
    <property type="entry name" value="S-adenosyl-L-methionine-dependent methyltransferases"/>
    <property type="match status" value="1"/>
</dbReference>
<evidence type="ECO:0000256" key="3">
    <source>
        <dbReference type="ARBA" id="ARBA00022691"/>
    </source>
</evidence>
<accession>A0A5P8DCW9</accession>
<dbReference type="PANTHER" id="PTHR12829:SF7">
    <property type="entry name" value="N6-ADENOSINE-METHYLTRANSFERASE CATALYTIC SUBUNIT"/>
    <property type="match status" value="1"/>
</dbReference>
<dbReference type="GO" id="GO:0032259">
    <property type="term" value="P:methylation"/>
    <property type="evidence" value="ECO:0007669"/>
    <property type="project" value="UniProtKB-KW"/>
</dbReference>
<dbReference type="PROSITE" id="PS51143">
    <property type="entry name" value="MT_A70"/>
    <property type="match status" value="1"/>
</dbReference>
<dbReference type="InterPro" id="IPR029063">
    <property type="entry name" value="SAM-dependent_MTases_sf"/>
</dbReference>
<evidence type="ECO:0000313" key="4">
    <source>
        <dbReference type="EMBL" id="QFP96843.1"/>
    </source>
</evidence>
<name>A0A5P8DCW9_9CAUD</name>
<sequence>MSGKYACIVADPPWPSMHQRSTYHRGKPERHYPTMPVADIAALPVSQWAAEDAHLWVWGVNRTLRSAYEVVEAWGFTPMSLLTWCKPGPGMGYYLRNNTEHCIFATRGRPMVPEVKAMSTWFQWPRLRHSEKPQQFFDLVEHVSPSPRLEMFARTERSGWDSWGNESANTAKVDATPIVSTTEARRIDGGVR</sequence>
<dbReference type="Pfam" id="PF05063">
    <property type="entry name" value="MT-A70"/>
    <property type="match status" value="1"/>
</dbReference>
<keyword evidence="5" id="KW-1185">Reference proteome</keyword>
<organism evidence="4 5">
    <name type="scientific">Gordonia phage Mcklovin</name>
    <dbReference type="NCBI Taxonomy" id="2652881"/>
    <lineage>
        <taxon>Viruses</taxon>
        <taxon>Duplodnaviria</taxon>
        <taxon>Heunggongvirae</taxon>
        <taxon>Uroviricota</taxon>
        <taxon>Caudoviricetes</taxon>
        <taxon>Howevirus</taxon>
        <taxon>Howevirus mcklovin</taxon>
    </lineage>
</organism>
<evidence type="ECO:0000256" key="2">
    <source>
        <dbReference type="ARBA" id="ARBA00022679"/>
    </source>
</evidence>
<dbReference type="EMBL" id="MN428055">
    <property type="protein sequence ID" value="QFP96843.1"/>
    <property type="molecule type" value="Genomic_DNA"/>
</dbReference>
<evidence type="ECO:0000256" key="1">
    <source>
        <dbReference type="ARBA" id="ARBA00022603"/>
    </source>
</evidence>
<keyword evidence="1 4" id="KW-0489">Methyltransferase</keyword>
<dbReference type="Gene3D" id="3.40.50.150">
    <property type="entry name" value="Vaccinia Virus protein VP39"/>
    <property type="match status" value="1"/>
</dbReference>
<dbReference type="KEGG" id="vg:77930852"/>
<reference evidence="4 5" key="1">
    <citation type="submission" date="2019-09" db="EMBL/GenBank/DDBJ databases">
        <authorList>
            <person name="Silva M.P."/>
            <person name="Gonzalez K."/>
            <person name="Koka A.K."/>
            <person name="Cabrera L."/>
            <person name="Cambron D.A."/>
            <person name="Diaz-Ariza A.M."/>
            <person name="Escobar S.L."/>
            <person name="Gali A.E."/>
            <person name="Garcia A."/>
            <person name="Gonzalez K.S."/>
            <person name="Mejia V.A."/>
            <person name="Morales N.J."/>
            <person name="Puente P.E."/>
            <person name="Ramos S.M."/>
            <person name="Rivera A.M."/>
            <person name="Ruas A.M."/>
            <person name="Ruiz E.O."/>
            <person name="Rustin G.O."/>
            <person name="Santana P.N."/>
            <person name="Alonso A."/>
            <person name="Arias E."/>
            <person name="Boaretto D."/>
            <person name="Casey G.B."/>
            <person name="Fernandez S.D."/>
            <person name="Flores B.C."/>
            <person name="Gonzalez C.A."/>
            <person name="Hernandez L.A."/>
            <person name="Lormand T.I."/>
            <person name="Oro J.D."/>
            <person name="Pineiro L."/>
            <person name="Quintana A.E."/>
            <person name="Solorzano G.E."/>
            <person name="Waikel P.A."/>
            <person name="Dougan K.E."/>
            <person name="Rodriguez-Lanetty M."/>
            <person name="Ball S.L."/>
            <person name="Garlena R.A."/>
            <person name="Russell D.A."/>
            <person name="Pope W.H."/>
            <person name="Jacobs-Sera D."/>
            <person name="Hatfull G.F."/>
        </authorList>
    </citation>
    <scope>NUCLEOTIDE SEQUENCE [LARGE SCALE GENOMIC DNA]</scope>
</reference>
<keyword evidence="2" id="KW-0808">Transferase</keyword>